<reference evidence="8 9" key="1">
    <citation type="journal article" date="2016" name="Environ. Microbiol.">
        <title>Genomic resolution of a cold subsurface aquifer community provides metabolic insights for novel microbes adapted to high CO concentrations.</title>
        <authorList>
            <person name="Probst A.J."/>
            <person name="Castelle C.J."/>
            <person name="Singh A."/>
            <person name="Brown C.T."/>
            <person name="Anantharaman K."/>
            <person name="Sharon I."/>
            <person name="Hug L.A."/>
            <person name="Burstein D."/>
            <person name="Emerson J.B."/>
            <person name="Thomas B.C."/>
            <person name="Banfield J.F."/>
        </authorList>
    </citation>
    <scope>NUCLEOTIDE SEQUENCE [LARGE SCALE GENOMIC DNA]</scope>
    <source>
        <strain evidence="8">CG2_30_43_9</strain>
    </source>
</reference>
<evidence type="ECO:0000313" key="8">
    <source>
        <dbReference type="EMBL" id="OIP65944.1"/>
    </source>
</evidence>
<feature type="binding site" evidence="6">
    <location>
        <position position="351"/>
    </location>
    <ligand>
        <name>substrate</name>
    </ligand>
</feature>
<comment type="function">
    <text evidence="6">Required for the formation of a threonylcarbamoyl group on adenosine at position 37 (t(6)A37) in tRNAs that read codons beginning with adenine. Is involved in the transfer of the threonylcarbamoyl moiety of threonylcarbamoyl-AMP (TC-AMP) to the N6 group of A37, together with TsaE and TsaB. TsaD likely plays a direct catalytic role in this reaction.</text>
</comment>
<feature type="binding site" evidence="6">
    <location>
        <position position="232"/>
    </location>
    <ligand>
        <name>substrate</name>
    </ligand>
</feature>
<dbReference type="Pfam" id="PF00814">
    <property type="entry name" value="TsaD"/>
    <property type="match status" value="2"/>
</dbReference>
<dbReference type="InterPro" id="IPR000905">
    <property type="entry name" value="Gcp-like_dom"/>
</dbReference>
<dbReference type="AlphaFoldDB" id="A0A1J5GFT5"/>
<comment type="caution">
    <text evidence="8">The sequence shown here is derived from an EMBL/GenBank/DDBJ whole genome shotgun (WGS) entry which is preliminary data.</text>
</comment>
<feature type="binding site" evidence="6">
    <location>
        <position position="381"/>
    </location>
    <ligand>
        <name>Fe cation</name>
        <dbReference type="ChEBI" id="CHEBI:24875"/>
    </ligand>
</feature>
<keyword evidence="6" id="KW-0408">Iron</keyword>
<gene>
    <name evidence="6" type="primary">tsaD</name>
    <name evidence="8" type="ORF">AUK15_01070</name>
</gene>
<protein>
    <recommendedName>
        <fullName evidence="6">tRNA N6-adenosine threonylcarbamoyltransferase</fullName>
        <ecNumber evidence="6">2.3.1.234</ecNumber>
    </recommendedName>
    <alternativeName>
        <fullName evidence="6">N6-L-threonylcarbamoyladenine synthase</fullName>
        <shortName evidence="6">t(6)A synthase</shortName>
    </alternativeName>
    <alternativeName>
        <fullName evidence="6">t(6)A37 threonylcarbamoyladenosine biosynthesis protein TsaD</fullName>
    </alternativeName>
    <alternativeName>
        <fullName evidence="6">tRNA threonylcarbamoyladenosine biosynthesis protein TsaD</fullName>
    </alternativeName>
</protein>
<dbReference type="InterPro" id="IPR017860">
    <property type="entry name" value="Peptidase_M22_CS"/>
</dbReference>
<keyword evidence="1 6" id="KW-0808">Transferase</keyword>
<sequence length="423" mass="46101">MRILAIETSCDETGIAIVEARLASGTTKSIKVLANKLISQAELHAQFGGVFPAIARREHAKDIVPLLTHALKEARLVKKLKHARVLTKKEHAVLSKIFHKEPELFEIFKGELLAVKIPAIDAIAVTSGPGLEPALWVGINTAKALGTLWDVPVIPVNHMEGHIIAALLIHQNDLRVTTNNKQPNTYNLTPVHYPALALLISGGHTELVLMPSKGKYKMLGQTRDDAVGEAFDKVARMLGLAYPGGPEISKLAEKAESAVYVQDANLLIRKLFTPLPRPMLKSGDFDFSFSGLKTSVLYSIKKFETLTDKDRELIAKDFEDSVTEVLVAKTLTAGKKYNVKEIILGGGVTANKKIRKVFAEKVTQEMPGTKLFIPDILLSGDNGLMVGVAGLLRSKPKKNIVANGTLKLAKSVSPTLAELRKRK</sequence>
<keyword evidence="3 6" id="KW-0479">Metal-binding</keyword>
<comment type="similarity">
    <text evidence="6">Belongs to the KAE1 / TsaD family.</text>
</comment>
<dbReference type="InterPro" id="IPR017861">
    <property type="entry name" value="KAE1/TsaD"/>
</dbReference>
<comment type="catalytic activity">
    <reaction evidence="5 6">
        <text>L-threonylcarbamoyladenylate + adenosine(37) in tRNA = N(6)-L-threonylcarbamoyladenosine(37) in tRNA + AMP + H(+)</text>
        <dbReference type="Rhea" id="RHEA:37059"/>
        <dbReference type="Rhea" id="RHEA-COMP:10162"/>
        <dbReference type="Rhea" id="RHEA-COMP:10163"/>
        <dbReference type="ChEBI" id="CHEBI:15378"/>
        <dbReference type="ChEBI" id="CHEBI:73682"/>
        <dbReference type="ChEBI" id="CHEBI:74411"/>
        <dbReference type="ChEBI" id="CHEBI:74418"/>
        <dbReference type="ChEBI" id="CHEBI:456215"/>
        <dbReference type="EC" id="2.3.1.234"/>
    </reaction>
</comment>
<keyword evidence="6" id="KW-0963">Cytoplasm</keyword>
<feature type="binding site" evidence="6">
    <location>
        <position position="245"/>
    </location>
    <ligand>
        <name>substrate</name>
    </ligand>
</feature>
<feature type="binding site" evidence="6">
    <location>
        <begin position="199"/>
        <end position="203"/>
    </location>
    <ligand>
        <name>substrate</name>
    </ligand>
</feature>
<dbReference type="GO" id="GO:0005737">
    <property type="term" value="C:cytoplasm"/>
    <property type="evidence" value="ECO:0007669"/>
    <property type="project" value="UniProtKB-SubCell"/>
</dbReference>
<dbReference type="PANTHER" id="PTHR11735">
    <property type="entry name" value="TRNA N6-ADENOSINE THREONYLCARBAMOYLTRANSFERASE"/>
    <property type="match status" value="1"/>
</dbReference>
<dbReference type="GO" id="GO:0005506">
    <property type="term" value="F:iron ion binding"/>
    <property type="evidence" value="ECO:0007669"/>
    <property type="project" value="UniProtKB-UniRule"/>
</dbReference>
<comment type="subcellular location">
    <subcellularLocation>
        <location evidence="6">Cytoplasm</location>
    </subcellularLocation>
</comment>
<feature type="binding site" evidence="6">
    <location>
        <position position="158"/>
    </location>
    <ligand>
        <name>Fe cation</name>
        <dbReference type="ChEBI" id="CHEBI:24875"/>
    </ligand>
</feature>
<keyword evidence="4 6" id="KW-0012">Acyltransferase</keyword>
<dbReference type="Proteomes" id="UP000182059">
    <property type="component" value="Unassembled WGS sequence"/>
</dbReference>
<evidence type="ECO:0000256" key="6">
    <source>
        <dbReference type="HAMAP-Rule" id="MF_01445"/>
    </source>
</evidence>
<feature type="domain" description="Gcp-like" evidence="7">
    <location>
        <begin position="31"/>
        <end position="77"/>
    </location>
</feature>
<evidence type="ECO:0000256" key="2">
    <source>
        <dbReference type="ARBA" id="ARBA00022694"/>
    </source>
</evidence>
<dbReference type="SUPFAM" id="SSF53067">
    <property type="entry name" value="Actin-like ATPase domain"/>
    <property type="match status" value="3"/>
</dbReference>
<dbReference type="GO" id="GO:0061711">
    <property type="term" value="F:tRNA N(6)-L-threonylcarbamoyladenine synthase activity"/>
    <property type="evidence" value="ECO:0007669"/>
    <property type="project" value="UniProtKB-EC"/>
</dbReference>
<dbReference type="PANTHER" id="PTHR11735:SF6">
    <property type="entry name" value="TRNA N6-ADENOSINE THREONYLCARBAMOYLTRANSFERASE, MITOCHONDRIAL"/>
    <property type="match status" value="1"/>
</dbReference>
<evidence type="ECO:0000259" key="7">
    <source>
        <dbReference type="Pfam" id="PF00814"/>
    </source>
</evidence>
<dbReference type="PROSITE" id="PS01016">
    <property type="entry name" value="GLYCOPROTEASE"/>
    <property type="match status" value="1"/>
</dbReference>
<evidence type="ECO:0000256" key="1">
    <source>
        <dbReference type="ARBA" id="ARBA00022679"/>
    </source>
</evidence>
<dbReference type="Gene3D" id="3.30.420.40">
    <property type="match status" value="2"/>
</dbReference>
<dbReference type="HAMAP" id="MF_01445">
    <property type="entry name" value="TsaD"/>
    <property type="match status" value="1"/>
</dbReference>
<dbReference type="InterPro" id="IPR022450">
    <property type="entry name" value="TsaD"/>
</dbReference>
<evidence type="ECO:0000256" key="5">
    <source>
        <dbReference type="ARBA" id="ARBA00048117"/>
    </source>
</evidence>
<comment type="cofactor">
    <cofactor evidence="6">
        <name>Fe(2+)</name>
        <dbReference type="ChEBI" id="CHEBI:29033"/>
    </cofactor>
    <text evidence="6">Binds 1 Fe(2+) ion per subunit.</text>
</comment>
<dbReference type="InterPro" id="IPR043129">
    <property type="entry name" value="ATPase_NBD"/>
</dbReference>
<dbReference type="GO" id="GO:0002949">
    <property type="term" value="P:tRNA threonylcarbamoyladenosine modification"/>
    <property type="evidence" value="ECO:0007669"/>
    <property type="project" value="UniProtKB-UniRule"/>
</dbReference>
<dbReference type="EMBL" id="MNYX01000029">
    <property type="protein sequence ID" value="OIP65944.1"/>
    <property type="molecule type" value="Genomic_DNA"/>
</dbReference>
<accession>A0A1J5GFT5</accession>
<evidence type="ECO:0000256" key="4">
    <source>
        <dbReference type="ARBA" id="ARBA00023315"/>
    </source>
</evidence>
<evidence type="ECO:0000313" key="9">
    <source>
        <dbReference type="Proteomes" id="UP000182059"/>
    </source>
</evidence>
<feature type="binding site" evidence="6">
    <location>
        <position position="162"/>
    </location>
    <ligand>
        <name>Fe cation</name>
        <dbReference type="ChEBI" id="CHEBI:24875"/>
    </ligand>
</feature>
<keyword evidence="2 6" id="KW-0819">tRNA processing</keyword>
<feature type="domain" description="Gcp-like" evidence="7">
    <location>
        <begin position="115"/>
        <end position="386"/>
    </location>
</feature>
<comment type="caution">
    <text evidence="6">Lacks conserved residue(s) required for the propagation of feature annotation.</text>
</comment>
<proteinExistence type="inferred from homology"/>
<dbReference type="EC" id="2.3.1.234" evidence="6"/>
<organism evidence="8 9">
    <name type="scientific">Candidatus Nomurabacteria bacterium CG2_30_43_9</name>
    <dbReference type="NCBI Taxonomy" id="1805283"/>
    <lineage>
        <taxon>Bacteria</taxon>
        <taxon>Candidatus Nomuraibacteriota</taxon>
    </lineage>
</organism>
<dbReference type="NCBIfam" id="TIGR00329">
    <property type="entry name" value="gcp_kae1"/>
    <property type="match status" value="1"/>
</dbReference>
<evidence type="ECO:0000256" key="3">
    <source>
        <dbReference type="ARBA" id="ARBA00022723"/>
    </source>
</evidence>
<name>A0A1J5GFT5_9BACT</name>